<dbReference type="InterPro" id="IPR050426">
    <property type="entry name" value="Glycosyltransferase_28"/>
</dbReference>
<feature type="domain" description="Erythromycin biosynthesis protein CIII-like N-terminal" evidence="6">
    <location>
        <begin position="22"/>
        <end position="274"/>
    </location>
</feature>
<dbReference type="NCBIfam" id="TIGR04516">
    <property type="entry name" value="glycosyl_450act"/>
    <property type="match status" value="1"/>
</dbReference>
<dbReference type="GO" id="GO:0017000">
    <property type="term" value="P:antibiotic biosynthetic process"/>
    <property type="evidence" value="ECO:0007669"/>
    <property type="project" value="UniProtKB-KW"/>
</dbReference>
<keyword evidence="8" id="KW-1185">Reference proteome</keyword>
<dbReference type="Gene3D" id="3.40.50.2000">
    <property type="entry name" value="Glycogen Phosphorylase B"/>
    <property type="match status" value="2"/>
</dbReference>
<evidence type="ECO:0000259" key="5">
    <source>
        <dbReference type="Pfam" id="PF06722"/>
    </source>
</evidence>
<dbReference type="Pfam" id="PF06722">
    <property type="entry name" value="EryCIII-like_C"/>
    <property type="match status" value="1"/>
</dbReference>
<sequence length="442" mass="48364">MRILFASYAEKNHFLSMVPLAWALRTGGHEVRAASQPALVDVIADTGLTVVPVGKDHMLGRLMAPNGTTSDGTTPDGTTLDGTTLDGTAVLEAEPGFDLAERDLERFTWDYLTTGYSQFVPWWWKVVNEPMIDDLTALCRQWRPDLVIWEPTTYAAPIAAAAVGAAHARFLWSHDLLGRMRARFLRLLSQRPADSRQDILAEWLDARMRPLGGAFSEEMTTGHFTVDPFPASLRIDTGADLHHVPVRHIPYSGRAVVPHWLRGDAERRRVCLTVETTLTERFGRSAVPVREILDSLADLDLEIVASMPPAEQEKLGHVPDNVRVMNGAPLHALMPTCSALINHGGAGAALTAAGYGVPQLVVPHPQMFDEPLTAERIADLGAGLALPCRDATGDHVRENLLRLLDDPAYAKGAGQLREEMAAMPTPNGVVAEIERLVAEYRP</sequence>
<feature type="domain" description="Erythromycin biosynthesis protein CIII-like C-terminal" evidence="5">
    <location>
        <begin position="291"/>
        <end position="436"/>
    </location>
</feature>
<dbReference type="CDD" id="cd03784">
    <property type="entry name" value="GT1_Gtf-like"/>
    <property type="match status" value="1"/>
</dbReference>
<keyword evidence="4" id="KW-0045">Antibiotic biosynthesis</keyword>
<dbReference type="PANTHER" id="PTHR48050">
    <property type="entry name" value="STEROL 3-BETA-GLUCOSYLTRANSFERASE"/>
    <property type="match status" value="1"/>
</dbReference>
<protein>
    <submittedName>
        <fullName evidence="7">Glycosyltransferase, activator-dependent family</fullName>
    </submittedName>
</protein>
<dbReference type="GO" id="GO:0008194">
    <property type="term" value="F:UDP-glycosyltransferase activity"/>
    <property type="evidence" value="ECO:0007669"/>
    <property type="project" value="InterPro"/>
</dbReference>
<dbReference type="Proteomes" id="UP000198923">
    <property type="component" value="Unassembled WGS sequence"/>
</dbReference>
<evidence type="ECO:0000259" key="6">
    <source>
        <dbReference type="Pfam" id="PF21036"/>
    </source>
</evidence>
<evidence type="ECO:0000256" key="3">
    <source>
        <dbReference type="ARBA" id="ARBA00022679"/>
    </source>
</evidence>
<name>A0A1G7ZDA5_9ACTN</name>
<evidence type="ECO:0000313" key="8">
    <source>
        <dbReference type="Proteomes" id="UP000198923"/>
    </source>
</evidence>
<dbReference type="InterPro" id="IPR010610">
    <property type="entry name" value="EryCIII-like_C"/>
</dbReference>
<evidence type="ECO:0000256" key="2">
    <source>
        <dbReference type="ARBA" id="ARBA00022676"/>
    </source>
</evidence>
<dbReference type="RefSeq" id="WP_093170750.1">
    <property type="nucleotide sequence ID" value="NZ_FNCN01000011.1"/>
</dbReference>
<dbReference type="PANTHER" id="PTHR48050:SF13">
    <property type="entry name" value="STEROL 3-BETA-GLUCOSYLTRANSFERASE UGT80A2"/>
    <property type="match status" value="1"/>
</dbReference>
<keyword evidence="3 7" id="KW-0808">Transferase</keyword>
<dbReference type="SUPFAM" id="SSF53756">
    <property type="entry name" value="UDP-Glycosyltransferase/glycogen phosphorylase"/>
    <property type="match status" value="1"/>
</dbReference>
<dbReference type="InterPro" id="IPR002213">
    <property type="entry name" value="UDP_glucos_trans"/>
</dbReference>
<comment type="similarity">
    <text evidence="1">Belongs to the glycosyltransferase 28 family.</text>
</comment>
<dbReference type="FunFam" id="3.40.50.2000:FF:000072">
    <property type="entry name" value="Glycosyl transferase"/>
    <property type="match status" value="1"/>
</dbReference>
<dbReference type="InterPro" id="IPR048284">
    <property type="entry name" value="EryCIII-like_N"/>
</dbReference>
<gene>
    <name evidence="7" type="ORF">SAMN05421505_11110</name>
</gene>
<dbReference type="EMBL" id="FNCN01000011">
    <property type="protein sequence ID" value="SDH06629.1"/>
    <property type="molecule type" value="Genomic_DNA"/>
</dbReference>
<dbReference type="AlphaFoldDB" id="A0A1G7ZDA5"/>
<evidence type="ECO:0000256" key="1">
    <source>
        <dbReference type="ARBA" id="ARBA00006962"/>
    </source>
</evidence>
<dbReference type="OrthoDB" id="5488434at2"/>
<dbReference type="STRING" id="504805.SAMN05421505_11110"/>
<evidence type="ECO:0000313" key="7">
    <source>
        <dbReference type="EMBL" id="SDH06629.1"/>
    </source>
</evidence>
<proteinExistence type="inferred from homology"/>
<organism evidence="7 8">
    <name type="scientific">Sinosporangium album</name>
    <dbReference type="NCBI Taxonomy" id="504805"/>
    <lineage>
        <taxon>Bacteria</taxon>
        <taxon>Bacillati</taxon>
        <taxon>Actinomycetota</taxon>
        <taxon>Actinomycetes</taxon>
        <taxon>Streptosporangiales</taxon>
        <taxon>Streptosporangiaceae</taxon>
        <taxon>Sinosporangium</taxon>
    </lineage>
</organism>
<accession>A0A1G7ZDA5</accession>
<dbReference type="GO" id="GO:0016758">
    <property type="term" value="F:hexosyltransferase activity"/>
    <property type="evidence" value="ECO:0007669"/>
    <property type="project" value="UniProtKB-ARBA"/>
</dbReference>
<evidence type="ECO:0000256" key="4">
    <source>
        <dbReference type="ARBA" id="ARBA00023194"/>
    </source>
</evidence>
<keyword evidence="2" id="KW-0328">Glycosyltransferase</keyword>
<dbReference type="Pfam" id="PF21036">
    <property type="entry name" value="EryCIII-like_N"/>
    <property type="match status" value="1"/>
</dbReference>
<dbReference type="InterPro" id="IPR030953">
    <property type="entry name" value="Glycosyl_450act"/>
</dbReference>
<reference evidence="7 8" key="1">
    <citation type="submission" date="2016-10" db="EMBL/GenBank/DDBJ databases">
        <authorList>
            <person name="de Groot N.N."/>
        </authorList>
    </citation>
    <scope>NUCLEOTIDE SEQUENCE [LARGE SCALE GENOMIC DNA]</scope>
    <source>
        <strain evidence="7 8">CPCC 201354</strain>
    </source>
</reference>